<dbReference type="InterPro" id="IPR024445">
    <property type="entry name" value="Tnp_ISXO2-like"/>
</dbReference>
<dbReference type="Pfam" id="PF12762">
    <property type="entry name" value="DDE_Tnp_IS1595"/>
    <property type="match status" value="1"/>
</dbReference>
<dbReference type="AlphaFoldDB" id="A0A1T4W7Y7"/>
<dbReference type="EMBL" id="FUYC01000002">
    <property type="protein sequence ID" value="SKA73393.1"/>
    <property type="molecule type" value="Genomic_DNA"/>
</dbReference>
<dbReference type="RefSeq" id="WP_234990606.1">
    <property type="nucleotide sequence ID" value="NZ_FUYC01000002.1"/>
</dbReference>
<dbReference type="SMART" id="SM01126">
    <property type="entry name" value="DDE_Tnp_IS1595"/>
    <property type="match status" value="1"/>
</dbReference>
<evidence type="ECO:0000259" key="1">
    <source>
        <dbReference type="SMART" id="SM01126"/>
    </source>
</evidence>
<organism evidence="2 3">
    <name type="scientific">Paucidesulfovibrio gracilis DSM 16080</name>
    <dbReference type="NCBI Taxonomy" id="1121449"/>
    <lineage>
        <taxon>Bacteria</taxon>
        <taxon>Pseudomonadati</taxon>
        <taxon>Thermodesulfobacteriota</taxon>
        <taxon>Desulfovibrionia</taxon>
        <taxon>Desulfovibrionales</taxon>
        <taxon>Desulfovibrionaceae</taxon>
        <taxon>Paucidesulfovibrio</taxon>
    </lineage>
</organism>
<evidence type="ECO:0000313" key="3">
    <source>
        <dbReference type="Proteomes" id="UP000190027"/>
    </source>
</evidence>
<gene>
    <name evidence="2" type="ORF">SAMN02745704_00465</name>
</gene>
<feature type="domain" description="ISXO2-like transposase" evidence="1">
    <location>
        <begin position="178"/>
        <end position="310"/>
    </location>
</feature>
<reference evidence="2 3" key="1">
    <citation type="submission" date="2017-02" db="EMBL/GenBank/DDBJ databases">
        <authorList>
            <person name="Peterson S.W."/>
        </authorList>
    </citation>
    <scope>NUCLEOTIDE SEQUENCE [LARGE SCALE GENOMIC DNA]</scope>
    <source>
        <strain evidence="2 3">DSM 16080</strain>
    </source>
</reference>
<accession>A0A1T4W7Y7</accession>
<keyword evidence="3" id="KW-1185">Reference proteome</keyword>
<dbReference type="InterPro" id="IPR024442">
    <property type="entry name" value="Transposase_Zn_ribbon"/>
</dbReference>
<evidence type="ECO:0000313" key="2">
    <source>
        <dbReference type="EMBL" id="SKA73393.1"/>
    </source>
</evidence>
<sequence>MLHGDNPKNGMSFAAMYGNTMTGVAAGHALTGRTPMLRQDRDTTADAPSDLERLLNDEDAAREYLLRFCQPDGYPVCPRCGEDRIYTLSGGRLRCSGCKYTFQPFSGRWINNGALTAVQWLQLTAMFVREDSPHRIKDALNLSYNTVYKALTAIRFAILAHSADAPQLLGPETGLSHYLKGNRLTGGPKRMRQDTIPVFGLLRQGDLAFVDLMPGFQAETVFHFHLNFHLKLQRSGNLVYTDKYRDYAALIFCGNDTLPYGVIRRSDSPPHIDEIKDDFWLMAKDRLRSFRGISCQRFALYLKELEFRFNNQHRSIFEPVLAGLCAVVPALDAPGSG</sequence>
<proteinExistence type="predicted"/>
<dbReference type="Pfam" id="PF12760">
    <property type="entry name" value="Zn_ribbon_IS1595"/>
    <property type="match status" value="1"/>
</dbReference>
<dbReference type="Proteomes" id="UP000190027">
    <property type="component" value="Unassembled WGS sequence"/>
</dbReference>
<protein>
    <submittedName>
        <fullName evidence="2">Transposase</fullName>
    </submittedName>
</protein>
<dbReference type="STRING" id="1121449.SAMN02745704_00465"/>
<name>A0A1T4W7Y7_9BACT</name>